<evidence type="ECO:0000256" key="2">
    <source>
        <dbReference type="ARBA" id="ARBA00004968"/>
    </source>
</evidence>
<dbReference type="InterPro" id="IPR050138">
    <property type="entry name" value="DHOase/Allantoinase_Hydrolase"/>
</dbReference>
<dbReference type="STRING" id="1764295.A0A5B8MMU4"/>
<dbReference type="InterPro" id="IPR011059">
    <property type="entry name" value="Metal-dep_hydrolase_composite"/>
</dbReference>
<keyword evidence="9" id="KW-0812">Transmembrane</keyword>
<dbReference type="AlphaFoldDB" id="A0A5B8MMU4"/>
<dbReference type="Proteomes" id="UP000316726">
    <property type="component" value="Chromosome 4"/>
</dbReference>
<evidence type="ECO:0000256" key="5">
    <source>
        <dbReference type="ARBA" id="ARBA00012863"/>
    </source>
</evidence>
<keyword evidence="6" id="KW-0479">Metal-binding</keyword>
<proteinExistence type="inferred from homology"/>
<evidence type="ECO:0000256" key="8">
    <source>
        <dbReference type="ARBA" id="ARBA00022833"/>
    </source>
</evidence>
<reference evidence="12 13" key="1">
    <citation type="submission" date="2018-07" db="EMBL/GenBank/DDBJ databases">
        <title>The complete nuclear genome of the prasinophyte Chloropicon primus (CCMP1205).</title>
        <authorList>
            <person name="Pombert J.-F."/>
            <person name="Otis C."/>
            <person name="Turmel M."/>
            <person name="Lemieux C."/>
        </authorList>
    </citation>
    <scope>NUCLEOTIDE SEQUENCE [LARGE SCALE GENOMIC DNA]</scope>
    <source>
        <strain evidence="12 13">CCMP1205</strain>
    </source>
</reference>
<dbReference type="PANTHER" id="PTHR43668:SF2">
    <property type="entry name" value="ALLANTOINASE"/>
    <property type="match status" value="1"/>
</dbReference>
<dbReference type="InterPro" id="IPR032466">
    <property type="entry name" value="Metal_Hydrolase"/>
</dbReference>
<dbReference type="Pfam" id="PF01979">
    <property type="entry name" value="Amidohydro_1"/>
    <property type="match status" value="1"/>
</dbReference>
<dbReference type="InterPro" id="IPR056854">
    <property type="entry name" value="ALN_composite"/>
</dbReference>
<dbReference type="InterPro" id="IPR017593">
    <property type="entry name" value="Allantoinase"/>
</dbReference>
<comment type="pathway">
    <text evidence="2">Nitrogen metabolism; (S)-allantoin degradation; allantoate from (S)-allantoin: step 1/1.</text>
</comment>
<gene>
    <name evidence="12" type="ORF">A3770_04p31900</name>
</gene>
<protein>
    <recommendedName>
        <fullName evidence="5">allantoinase</fullName>
        <ecNumber evidence="5">3.5.2.5</ecNumber>
    </recommendedName>
</protein>
<accession>A0A5B8MMU4</accession>
<comment type="similarity">
    <text evidence="3">Belongs to the metallo-dependent hydrolases superfamily. Allantoinase family.</text>
</comment>
<dbReference type="GO" id="GO:0050897">
    <property type="term" value="F:cobalt ion binding"/>
    <property type="evidence" value="ECO:0007669"/>
    <property type="project" value="InterPro"/>
</dbReference>
<name>A0A5B8MMU4_9CHLO</name>
<evidence type="ECO:0000256" key="1">
    <source>
        <dbReference type="ARBA" id="ARBA00001947"/>
    </source>
</evidence>
<comment type="cofactor">
    <cofactor evidence="1">
        <name>Zn(2+)</name>
        <dbReference type="ChEBI" id="CHEBI:29105"/>
    </cofactor>
</comment>
<dbReference type="Gene3D" id="3.20.20.140">
    <property type="entry name" value="Metal-dependent hydrolases"/>
    <property type="match status" value="1"/>
</dbReference>
<keyword evidence="8" id="KW-0862">Zinc</keyword>
<organism evidence="12 13">
    <name type="scientific">Chloropicon primus</name>
    <dbReference type="NCBI Taxonomy" id="1764295"/>
    <lineage>
        <taxon>Eukaryota</taxon>
        <taxon>Viridiplantae</taxon>
        <taxon>Chlorophyta</taxon>
        <taxon>Chloropicophyceae</taxon>
        <taxon>Chloropicales</taxon>
        <taxon>Chloropicaceae</taxon>
        <taxon>Chloropicon</taxon>
    </lineage>
</organism>
<keyword evidence="7" id="KW-0378">Hydrolase</keyword>
<evidence type="ECO:0000256" key="3">
    <source>
        <dbReference type="ARBA" id="ARBA00010368"/>
    </source>
</evidence>
<dbReference type="InterPro" id="IPR006680">
    <property type="entry name" value="Amidohydro-rel"/>
</dbReference>
<dbReference type="SUPFAM" id="SSF51338">
    <property type="entry name" value="Composite domain of metallo-dependent hydrolases"/>
    <property type="match status" value="1"/>
</dbReference>
<feature type="domain" description="Amidohydrolase-related" evidence="10">
    <location>
        <begin position="119"/>
        <end position="511"/>
    </location>
</feature>
<evidence type="ECO:0000256" key="4">
    <source>
        <dbReference type="ARBA" id="ARBA00011881"/>
    </source>
</evidence>
<evidence type="ECO:0000313" key="12">
    <source>
        <dbReference type="EMBL" id="QDZ20672.1"/>
    </source>
</evidence>
<evidence type="ECO:0000256" key="9">
    <source>
        <dbReference type="SAM" id="Phobius"/>
    </source>
</evidence>
<dbReference type="GO" id="GO:0006145">
    <property type="term" value="P:purine nucleobase catabolic process"/>
    <property type="evidence" value="ECO:0007669"/>
    <property type="project" value="TreeGrafter"/>
</dbReference>
<keyword evidence="9" id="KW-0472">Membrane</keyword>
<evidence type="ECO:0000256" key="7">
    <source>
        <dbReference type="ARBA" id="ARBA00022801"/>
    </source>
</evidence>
<keyword evidence="9" id="KW-1133">Transmembrane helix</keyword>
<dbReference type="NCBIfam" id="TIGR03178">
    <property type="entry name" value="allantoinase"/>
    <property type="match status" value="1"/>
</dbReference>
<evidence type="ECO:0000313" key="13">
    <source>
        <dbReference type="Proteomes" id="UP000316726"/>
    </source>
</evidence>
<dbReference type="OrthoDB" id="10258955at2759"/>
<evidence type="ECO:0000259" key="10">
    <source>
        <dbReference type="Pfam" id="PF01979"/>
    </source>
</evidence>
<dbReference type="EMBL" id="CP031037">
    <property type="protein sequence ID" value="QDZ20672.1"/>
    <property type="molecule type" value="Genomic_DNA"/>
</dbReference>
<dbReference type="PROSITE" id="PS00482">
    <property type="entry name" value="DIHYDROOROTASE_1"/>
    <property type="match status" value="1"/>
</dbReference>
<sequence length="528" mass="57257">MARTRARRAVEREDQKSVSAYTRNRLLIFAAAQVLVVALGVFVQFRLPQQAGTRSPEPSPCGLLGNRTRYFVFSRRVVTPRGTFPATVGVDGGRIVSVDKGRREDLEASDLVLDYGDLVVSPGLVDLHVHVNEPGRESWEGFSTATAAAAAGGVTTLFDMPLNSEPAATTTKILREKMAVAKDKIRVDVGFWGGLVPENAGAGGGSQRELLGMLEAGAVGFKAFMSPSGIEDFGNADEADLTAGLRVLSRFSKPLMVHAELPFDVDLGSKSPRKYDTYAGSRPGKFEEDAIRQLLGISKALAGEGVPHKIHVAHVAQASILDEVQIYKNKNLRSFEVSFTTETCPHYIFFQSEEVPDGATQYKCAPPIRNKENKEALLRQLKRGTINTIGSDHSPSPPDLKFLKEGDFLRAWGGIAGLQYSLPASWTAASEHGATIEDMAEWWSSAPAAVAGLTDRGSIEVGKKADLVVWNEKALAETGKGQLFHKHKLSPYNDRKMKGRVEASIVSGHLVFSKGQLSQDVCGRIVRT</sequence>
<dbReference type="EC" id="3.5.2.5" evidence="5"/>
<keyword evidence="13" id="KW-1185">Reference proteome</keyword>
<dbReference type="UniPathway" id="UPA00395">
    <property type="reaction ID" value="UER00653"/>
</dbReference>
<feature type="domain" description="Allantoinase composite" evidence="11">
    <location>
        <begin position="68"/>
        <end position="117"/>
    </location>
</feature>
<feature type="transmembrane region" description="Helical" evidence="9">
    <location>
        <begin position="26"/>
        <end position="45"/>
    </location>
</feature>
<dbReference type="GO" id="GO:0005737">
    <property type="term" value="C:cytoplasm"/>
    <property type="evidence" value="ECO:0007669"/>
    <property type="project" value="TreeGrafter"/>
</dbReference>
<dbReference type="InterPro" id="IPR002195">
    <property type="entry name" value="Dihydroorotase_CS"/>
</dbReference>
<dbReference type="GO" id="GO:0000256">
    <property type="term" value="P:allantoin catabolic process"/>
    <property type="evidence" value="ECO:0007669"/>
    <property type="project" value="UniProtKB-UniPathway"/>
</dbReference>
<dbReference type="GO" id="GO:0004038">
    <property type="term" value="F:allantoinase activity"/>
    <property type="evidence" value="ECO:0007669"/>
    <property type="project" value="UniProtKB-EC"/>
</dbReference>
<dbReference type="Pfam" id="PF24890">
    <property type="entry name" value="ALN_composite"/>
    <property type="match status" value="1"/>
</dbReference>
<dbReference type="GO" id="GO:0008270">
    <property type="term" value="F:zinc ion binding"/>
    <property type="evidence" value="ECO:0007669"/>
    <property type="project" value="InterPro"/>
</dbReference>
<comment type="subunit">
    <text evidence="4">Homotetramer.</text>
</comment>
<dbReference type="PANTHER" id="PTHR43668">
    <property type="entry name" value="ALLANTOINASE"/>
    <property type="match status" value="1"/>
</dbReference>
<dbReference type="SUPFAM" id="SSF51556">
    <property type="entry name" value="Metallo-dependent hydrolases"/>
    <property type="match status" value="1"/>
</dbReference>
<evidence type="ECO:0000256" key="6">
    <source>
        <dbReference type="ARBA" id="ARBA00022723"/>
    </source>
</evidence>
<evidence type="ECO:0000259" key="11">
    <source>
        <dbReference type="Pfam" id="PF24890"/>
    </source>
</evidence>